<sequence>MYCLVLHGRSVRNMTQLCETLRDLSDADPAVVPHFVNLNHQQQAIMAWTAIAPTLMQAVADAAASDSHATSTWLSLAIDHPLNRGWLTHALVLLAFCGGRPVADALAAQCLQQIGRAILGPEIATPLVSMQAGIARFWRITLLALSEDPRGRLSVLTSALAQRSEPELTAAPDADGPDTWPLRREHALDGAGASTMPRWAGALLAIAFLPDPRPTPVLSPDLLDRFAGALAADALVDGLTSALAAMSSDVADAPDAPDTASPVATRPPTAARVAALYLRAVAR</sequence>
<proteinExistence type="predicted"/>
<reference evidence="3" key="1">
    <citation type="journal article" date="2018" name="Nat. Microbiol.">
        <title>Leveraging single-cell genomics to expand the fungal tree of life.</title>
        <authorList>
            <person name="Ahrendt S.R."/>
            <person name="Quandt C.A."/>
            <person name="Ciobanu D."/>
            <person name="Clum A."/>
            <person name="Salamov A."/>
            <person name="Andreopoulos B."/>
            <person name="Cheng J.F."/>
            <person name="Woyke T."/>
            <person name="Pelin A."/>
            <person name="Henrissat B."/>
            <person name="Reynolds N.K."/>
            <person name="Benny G.L."/>
            <person name="Smith M.E."/>
            <person name="James T.Y."/>
            <person name="Grigoriev I.V."/>
        </authorList>
    </citation>
    <scope>NUCLEOTIDE SEQUENCE [LARGE SCALE GENOMIC DNA]</scope>
    <source>
        <strain evidence="3">ATCC 52028</strain>
    </source>
</reference>
<feature type="non-terminal residue" evidence="2">
    <location>
        <position position="283"/>
    </location>
</feature>
<gene>
    <name evidence="2" type="ORF">CAUPRSCDRAFT_12818</name>
</gene>
<dbReference type="Proteomes" id="UP000268535">
    <property type="component" value="Unassembled WGS sequence"/>
</dbReference>
<evidence type="ECO:0000313" key="3">
    <source>
        <dbReference type="Proteomes" id="UP000268535"/>
    </source>
</evidence>
<evidence type="ECO:0000313" key="2">
    <source>
        <dbReference type="EMBL" id="RKO95480.1"/>
    </source>
</evidence>
<accession>A0A4P9WVR1</accession>
<protein>
    <submittedName>
        <fullName evidence="2">Uncharacterized protein</fullName>
    </submittedName>
</protein>
<organism evidence="2 3">
    <name type="scientific">Caulochytrium protostelioides</name>
    <dbReference type="NCBI Taxonomy" id="1555241"/>
    <lineage>
        <taxon>Eukaryota</taxon>
        <taxon>Fungi</taxon>
        <taxon>Fungi incertae sedis</taxon>
        <taxon>Chytridiomycota</taxon>
        <taxon>Chytridiomycota incertae sedis</taxon>
        <taxon>Chytridiomycetes</taxon>
        <taxon>Caulochytriales</taxon>
        <taxon>Caulochytriaceae</taxon>
        <taxon>Caulochytrium</taxon>
    </lineage>
</organism>
<evidence type="ECO:0000256" key="1">
    <source>
        <dbReference type="SAM" id="MobiDB-lite"/>
    </source>
</evidence>
<dbReference type="AlphaFoldDB" id="A0A4P9WVR1"/>
<name>A0A4P9WVR1_9FUNG</name>
<feature type="region of interest" description="Disordered" evidence="1">
    <location>
        <begin position="164"/>
        <end position="183"/>
    </location>
</feature>
<dbReference type="EMBL" id="ML011625">
    <property type="protein sequence ID" value="RKO95480.1"/>
    <property type="molecule type" value="Genomic_DNA"/>
</dbReference>